<reference evidence="2" key="1">
    <citation type="submission" date="2010-06" db="EMBL/GenBank/DDBJ databases">
        <authorList>
            <person name="Muzny D."/>
            <person name="Qin X."/>
            <person name="Buhay C."/>
            <person name="Dugan-Rocha S."/>
            <person name="Ding Y."/>
            <person name="Chen G."/>
            <person name="Hawes A."/>
            <person name="Holder M."/>
            <person name="Jhangiani S."/>
            <person name="Johnson A."/>
            <person name="Khan Z."/>
            <person name="Li Z."/>
            <person name="Liu W."/>
            <person name="Liu X."/>
            <person name="Perez L."/>
            <person name="Shen H."/>
            <person name="Wang Q."/>
            <person name="Watt J."/>
            <person name="Xi L."/>
            <person name="Xin Y."/>
            <person name="Zhou J."/>
            <person name="Deng J."/>
            <person name="Jiang H."/>
            <person name="Liu Y."/>
            <person name="Qu J."/>
            <person name="Song X.-Z."/>
            <person name="Zhang L."/>
            <person name="Villasana D."/>
            <person name="Johnson A."/>
            <person name="Liu J."/>
            <person name="Liyanage D."/>
            <person name="Lorensuhewa L."/>
            <person name="Robinson T."/>
            <person name="Song A."/>
            <person name="Song B.-B."/>
            <person name="Dinh H."/>
            <person name="Thornton R."/>
            <person name="Coyle M."/>
            <person name="Francisco L."/>
            <person name="Jackson L."/>
            <person name="Javaid M."/>
            <person name="Korchina V."/>
            <person name="Kovar C."/>
            <person name="Mata R."/>
            <person name="Mathew T."/>
            <person name="Ngo R."/>
            <person name="Nguyen L."/>
            <person name="Nguyen N."/>
            <person name="Okwuonu G."/>
            <person name="Ongeri F."/>
            <person name="Pham C."/>
            <person name="Simmons D."/>
            <person name="Wilczek-Boney K."/>
            <person name="Hale W."/>
            <person name="Jakkamsetti A."/>
            <person name="Pham P."/>
            <person name="Ruth R."/>
            <person name="San Lucas F."/>
            <person name="Warren J."/>
            <person name="Zhang J."/>
            <person name="Zhao Z."/>
            <person name="Zhou C."/>
            <person name="Zhu D."/>
            <person name="Lee S."/>
            <person name="Bess C."/>
            <person name="Blankenburg K."/>
            <person name="Forbes L."/>
            <person name="Fu Q."/>
            <person name="Gubbala S."/>
            <person name="Hirani K."/>
            <person name="Jayaseelan J.C."/>
            <person name="Lara F."/>
            <person name="Munidasa M."/>
            <person name="Palculict T."/>
            <person name="Patil S."/>
            <person name="Pu L.-L."/>
            <person name="Saada N."/>
            <person name="Tang L."/>
            <person name="Weissenberger G."/>
            <person name="Zhu Y."/>
            <person name="Hemphill L."/>
            <person name="Shang Y."/>
            <person name="Youmans B."/>
            <person name="Ayvaz T."/>
            <person name="Ross M."/>
            <person name="Santibanez J."/>
            <person name="Aqrawi P."/>
            <person name="Gross S."/>
            <person name="Joshi V."/>
            <person name="Fowler G."/>
            <person name="Nazareth L."/>
            <person name="Reid J."/>
            <person name="Worley K."/>
            <person name="Petrosino J."/>
            <person name="Highlander S."/>
            <person name="Gibbs R."/>
        </authorList>
    </citation>
    <scope>NUCLEOTIDE SEQUENCE [LARGE SCALE GENOMIC DNA]</scope>
    <source>
        <strain evidence="2">ATCC 33030</strain>
    </source>
</reference>
<organism evidence="2 3">
    <name type="scientific">Corynebacterium genitalium ATCC 33030</name>
    <dbReference type="NCBI Taxonomy" id="585529"/>
    <lineage>
        <taxon>Bacteria</taxon>
        <taxon>Bacillati</taxon>
        <taxon>Actinomycetota</taxon>
        <taxon>Actinomycetes</taxon>
        <taxon>Mycobacteriales</taxon>
        <taxon>Corynebacteriaceae</taxon>
        <taxon>Corynebacterium</taxon>
    </lineage>
</organism>
<keyword evidence="1" id="KW-0812">Transmembrane</keyword>
<evidence type="ECO:0000313" key="3">
    <source>
        <dbReference type="Proteomes" id="UP000004208"/>
    </source>
</evidence>
<keyword evidence="1" id="KW-1133">Transmembrane helix</keyword>
<dbReference type="HOGENOM" id="CLU_1955892_0_0_11"/>
<comment type="caution">
    <text evidence="2">The sequence shown here is derived from an EMBL/GenBank/DDBJ whole genome shotgun (WGS) entry which is preliminary data.</text>
</comment>
<dbReference type="STRING" id="585529.HMPREF0291_11809"/>
<keyword evidence="1" id="KW-0472">Membrane</keyword>
<dbReference type="RefSeq" id="WP_005290495.1">
    <property type="nucleotide sequence ID" value="NZ_CM000961.1"/>
</dbReference>
<dbReference type="AlphaFoldDB" id="D7WDC1"/>
<evidence type="ECO:0000256" key="1">
    <source>
        <dbReference type="SAM" id="Phobius"/>
    </source>
</evidence>
<feature type="transmembrane region" description="Helical" evidence="1">
    <location>
        <begin position="12"/>
        <end position="30"/>
    </location>
</feature>
<proteinExistence type="predicted"/>
<sequence>MSDAKLSWEKSQNHMWVLALMAVPLFLVLGELLDSYIIAFPIAMGFALPFFFLGSTRYARLDATTLSYSNGSEEKTRPVEDIARITQEPMSGSLIFEFTDGTSDYVENGGDEQGVSEFVGKAQQYLGT</sequence>
<keyword evidence="3" id="KW-1185">Reference proteome</keyword>
<name>D7WDC1_9CORY</name>
<gene>
    <name evidence="2" type="ORF">HMPREF0291_11809</name>
</gene>
<protein>
    <submittedName>
        <fullName evidence="2">Uncharacterized protein</fullName>
    </submittedName>
</protein>
<dbReference type="Proteomes" id="UP000004208">
    <property type="component" value="Unassembled WGS sequence"/>
</dbReference>
<dbReference type="EMBL" id="ACLJ02000003">
    <property type="protein sequence ID" value="EFK54152.1"/>
    <property type="molecule type" value="Genomic_DNA"/>
</dbReference>
<evidence type="ECO:0000313" key="2">
    <source>
        <dbReference type="EMBL" id="EFK54152.1"/>
    </source>
</evidence>
<accession>D7WDC1</accession>
<feature type="transmembrane region" description="Helical" evidence="1">
    <location>
        <begin position="36"/>
        <end position="53"/>
    </location>
</feature>